<proteinExistence type="predicted"/>
<gene>
    <name evidence="2" type="ORF">G2W53_041576</name>
</gene>
<keyword evidence="3" id="KW-1185">Reference proteome</keyword>
<feature type="compositionally biased region" description="Acidic residues" evidence="1">
    <location>
        <begin position="16"/>
        <end position="25"/>
    </location>
</feature>
<dbReference type="Proteomes" id="UP000634136">
    <property type="component" value="Unassembled WGS sequence"/>
</dbReference>
<evidence type="ECO:0000256" key="1">
    <source>
        <dbReference type="SAM" id="MobiDB-lite"/>
    </source>
</evidence>
<evidence type="ECO:0000313" key="3">
    <source>
        <dbReference type="Proteomes" id="UP000634136"/>
    </source>
</evidence>
<feature type="region of interest" description="Disordered" evidence="1">
    <location>
        <begin position="1"/>
        <end position="25"/>
    </location>
</feature>
<accession>A0A834SDZ9</accession>
<name>A0A834SDZ9_9FABA</name>
<sequence>MEGPTIDNQELKTNEIDEPNSEEDF</sequence>
<comment type="caution">
    <text evidence="2">The sequence shown here is derived from an EMBL/GenBank/DDBJ whole genome shotgun (WGS) entry which is preliminary data.</text>
</comment>
<evidence type="ECO:0000313" key="2">
    <source>
        <dbReference type="EMBL" id="KAF7802465.1"/>
    </source>
</evidence>
<dbReference type="EMBL" id="JAAIUW010000013">
    <property type="protein sequence ID" value="KAF7802465.1"/>
    <property type="molecule type" value="Genomic_DNA"/>
</dbReference>
<protein>
    <submittedName>
        <fullName evidence="2">Uncharacterized protein</fullName>
    </submittedName>
</protein>
<organism evidence="2 3">
    <name type="scientific">Senna tora</name>
    <dbReference type="NCBI Taxonomy" id="362788"/>
    <lineage>
        <taxon>Eukaryota</taxon>
        <taxon>Viridiplantae</taxon>
        <taxon>Streptophyta</taxon>
        <taxon>Embryophyta</taxon>
        <taxon>Tracheophyta</taxon>
        <taxon>Spermatophyta</taxon>
        <taxon>Magnoliopsida</taxon>
        <taxon>eudicotyledons</taxon>
        <taxon>Gunneridae</taxon>
        <taxon>Pentapetalae</taxon>
        <taxon>rosids</taxon>
        <taxon>fabids</taxon>
        <taxon>Fabales</taxon>
        <taxon>Fabaceae</taxon>
        <taxon>Caesalpinioideae</taxon>
        <taxon>Cassia clade</taxon>
        <taxon>Senna</taxon>
    </lineage>
</organism>
<dbReference type="AlphaFoldDB" id="A0A834SDZ9"/>
<reference evidence="2" key="1">
    <citation type="submission" date="2020-09" db="EMBL/GenBank/DDBJ databases">
        <title>Genome-Enabled Discovery of Anthraquinone Biosynthesis in Senna tora.</title>
        <authorList>
            <person name="Kang S.-H."/>
            <person name="Pandey R.P."/>
            <person name="Lee C.-M."/>
            <person name="Sim J.-S."/>
            <person name="Jeong J.-T."/>
            <person name="Choi B.-S."/>
            <person name="Jung M."/>
            <person name="Ginzburg D."/>
            <person name="Zhao K."/>
            <person name="Won S.Y."/>
            <person name="Oh T.-J."/>
            <person name="Yu Y."/>
            <person name="Kim N.-H."/>
            <person name="Lee O.R."/>
            <person name="Lee T.-H."/>
            <person name="Bashyal P."/>
            <person name="Kim T.-S."/>
            <person name="Lee W.-H."/>
            <person name="Kawkins C."/>
            <person name="Kim C.-K."/>
            <person name="Kim J.S."/>
            <person name="Ahn B.O."/>
            <person name="Rhee S.Y."/>
            <person name="Sohng J.K."/>
        </authorList>
    </citation>
    <scope>NUCLEOTIDE SEQUENCE</scope>
    <source>
        <tissue evidence="2">Leaf</tissue>
    </source>
</reference>